<dbReference type="InterPro" id="IPR001547">
    <property type="entry name" value="Glyco_hydro_5"/>
</dbReference>
<name>A0A835YX43_9STRA</name>
<evidence type="ECO:0000259" key="8">
    <source>
        <dbReference type="Pfam" id="PF00150"/>
    </source>
</evidence>
<dbReference type="EMBL" id="JAFCMP010000513">
    <property type="protein sequence ID" value="KAG5178729.1"/>
    <property type="molecule type" value="Genomic_DNA"/>
</dbReference>
<feature type="domain" description="Glycoside hydrolase family 5" evidence="8">
    <location>
        <begin position="22"/>
        <end position="349"/>
    </location>
</feature>
<keyword evidence="3" id="KW-0136">Cellulose degradation</keyword>
<keyword evidence="4" id="KW-0119">Carbohydrate metabolism</keyword>
<gene>
    <name evidence="9" type="ORF">JKP88DRAFT_142406</name>
</gene>
<comment type="caution">
    <text evidence="9">The sequence shown here is derived from an EMBL/GenBank/DDBJ whole genome shotgun (WGS) entry which is preliminary data.</text>
</comment>
<feature type="non-terminal residue" evidence="9">
    <location>
        <position position="396"/>
    </location>
</feature>
<evidence type="ECO:0000256" key="3">
    <source>
        <dbReference type="ARBA" id="ARBA00023001"/>
    </source>
</evidence>
<evidence type="ECO:0000313" key="9">
    <source>
        <dbReference type="EMBL" id="KAG5178729.1"/>
    </source>
</evidence>
<dbReference type="PANTHER" id="PTHR35923:SF2">
    <property type="entry name" value="ENDOGLUCANASE"/>
    <property type="match status" value="1"/>
</dbReference>
<evidence type="ECO:0000256" key="2">
    <source>
        <dbReference type="ARBA" id="ARBA00022801"/>
    </source>
</evidence>
<keyword evidence="6" id="KW-0624">Polysaccharide degradation</keyword>
<evidence type="ECO:0000256" key="1">
    <source>
        <dbReference type="ARBA" id="ARBA00005641"/>
    </source>
</evidence>
<dbReference type="AlphaFoldDB" id="A0A835YX43"/>
<dbReference type="SUPFAM" id="SSF51445">
    <property type="entry name" value="(Trans)glycosidases"/>
    <property type="match status" value="1"/>
</dbReference>
<proteinExistence type="inferred from homology"/>
<dbReference type="GO" id="GO:0030245">
    <property type="term" value="P:cellulose catabolic process"/>
    <property type="evidence" value="ECO:0007669"/>
    <property type="project" value="UniProtKB-KW"/>
</dbReference>
<organism evidence="9 10">
    <name type="scientific">Tribonema minus</name>
    <dbReference type="NCBI Taxonomy" id="303371"/>
    <lineage>
        <taxon>Eukaryota</taxon>
        <taxon>Sar</taxon>
        <taxon>Stramenopiles</taxon>
        <taxon>Ochrophyta</taxon>
        <taxon>PX clade</taxon>
        <taxon>Xanthophyceae</taxon>
        <taxon>Tribonematales</taxon>
        <taxon>Tribonemataceae</taxon>
        <taxon>Tribonema</taxon>
    </lineage>
</organism>
<comment type="similarity">
    <text evidence="1 7">Belongs to the glycosyl hydrolase 5 (cellulase A) family.</text>
</comment>
<keyword evidence="5 7" id="KW-0326">Glycosidase</keyword>
<dbReference type="Pfam" id="PF00150">
    <property type="entry name" value="Cellulase"/>
    <property type="match status" value="1"/>
</dbReference>
<accession>A0A835YX43</accession>
<evidence type="ECO:0000313" key="10">
    <source>
        <dbReference type="Proteomes" id="UP000664859"/>
    </source>
</evidence>
<sequence>RLPQCFDHITWTVSNGDILLNGQPFRVRGANWFGFETGTSVVHGLWGATTMDAVLDMLVTNKLNVLRIPFSLDMALNSATTIPAWNCYECVTDKSWDALDRLFDKAAARGIMIILELHSFTAGGPVTELWYNGSYSEASVITGWSNMLNRWGSRANLMGIDIKNEPHGAATWNKNAASTPIAQQTDWDKAAVRIVTQLKTLYPSFDKLIIVEGVGTGGADSPFPVSDPAYNKWNGSNLDGVYKAPLDFGVAALNNRLVYSSLIWGPSVNWMPYFGDATFPANMPSVWDKQASAERGLSLPPHLLQHFLPGWGGMKNNVAADTQLQNKWVQYMAANCIGDSIIWAINPNSGSTQGLLLDGWTSPNAAMLDLIKIAQPDPAVITSTITNTNICVTFGA</sequence>
<feature type="non-terminal residue" evidence="9">
    <location>
        <position position="1"/>
    </location>
</feature>
<dbReference type="Gene3D" id="3.20.20.80">
    <property type="entry name" value="Glycosidases"/>
    <property type="match status" value="1"/>
</dbReference>
<keyword evidence="10" id="KW-1185">Reference proteome</keyword>
<evidence type="ECO:0000256" key="5">
    <source>
        <dbReference type="ARBA" id="ARBA00023295"/>
    </source>
</evidence>
<dbReference type="OrthoDB" id="442731at2759"/>
<evidence type="ECO:0000256" key="6">
    <source>
        <dbReference type="ARBA" id="ARBA00023326"/>
    </source>
</evidence>
<protein>
    <submittedName>
        <fullName evidence="9">Glycoside hydrolase superfamily</fullName>
    </submittedName>
</protein>
<dbReference type="PANTHER" id="PTHR35923">
    <property type="entry name" value="MAJOR EXTRACELLULAR ENDOGLUCANASE"/>
    <property type="match status" value="1"/>
</dbReference>
<keyword evidence="2 7" id="KW-0378">Hydrolase</keyword>
<dbReference type="GO" id="GO:0004553">
    <property type="term" value="F:hydrolase activity, hydrolyzing O-glycosyl compounds"/>
    <property type="evidence" value="ECO:0007669"/>
    <property type="project" value="InterPro"/>
</dbReference>
<evidence type="ECO:0000256" key="7">
    <source>
        <dbReference type="RuleBase" id="RU361153"/>
    </source>
</evidence>
<dbReference type="Proteomes" id="UP000664859">
    <property type="component" value="Unassembled WGS sequence"/>
</dbReference>
<dbReference type="InterPro" id="IPR017853">
    <property type="entry name" value="GH"/>
</dbReference>
<evidence type="ECO:0000256" key="4">
    <source>
        <dbReference type="ARBA" id="ARBA00023277"/>
    </source>
</evidence>
<reference evidence="9" key="1">
    <citation type="submission" date="2021-02" db="EMBL/GenBank/DDBJ databases">
        <title>First Annotated Genome of the Yellow-green Alga Tribonema minus.</title>
        <authorList>
            <person name="Mahan K.M."/>
        </authorList>
    </citation>
    <scope>NUCLEOTIDE SEQUENCE</scope>
    <source>
        <strain evidence="9">UTEX B ZZ1240</strain>
    </source>
</reference>